<organism evidence="2 3">
    <name type="scientific">Cutaneotrichosporon oleaginosum</name>
    <dbReference type="NCBI Taxonomy" id="879819"/>
    <lineage>
        <taxon>Eukaryota</taxon>
        <taxon>Fungi</taxon>
        <taxon>Dikarya</taxon>
        <taxon>Basidiomycota</taxon>
        <taxon>Agaricomycotina</taxon>
        <taxon>Tremellomycetes</taxon>
        <taxon>Trichosporonales</taxon>
        <taxon>Trichosporonaceae</taxon>
        <taxon>Cutaneotrichosporon</taxon>
    </lineage>
</organism>
<evidence type="ECO:0000313" key="3">
    <source>
        <dbReference type="Proteomes" id="UP000053611"/>
    </source>
</evidence>
<dbReference type="InterPro" id="IPR045247">
    <property type="entry name" value="Oye-like"/>
</dbReference>
<dbReference type="InterPro" id="IPR001155">
    <property type="entry name" value="OxRdtase_FMN_N"/>
</dbReference>
<dbReference type="EMBL" id="KQ087192">
    <property type="protein sequence ID" value="KLT43719.1"/>
    <property type="molecule type" value="Genomic_DNA"/>
</dbReference>
<protein>
    <submittedName>
        <fullName evidence="2">FMN-linked oxidoreductase</fullName>
    </submittedName>
</protein>
<reference evidence="2 3" key="1">
    <citation type="submission" date="2015-03" db="EMBL/GenBank/DDBJ databases">
        <title>Genomics and transcriptomics of the oil-accumulating basidiomycete yeast T. oleaginosus allow insights into substrate utilization and the diverse evolutionary trajectories of mating systems in fungi.</title>
        <authorList>
            <consortium name="DOE Joint Genome Institute"/>
            <person name="Kourist R."/>
            <person name="Kracht O."/>
            <person name="Bracharz F."/>
            <person name="Lipzen A."/>
            <person name="Nolan M."/>
            <person name="Ohm R."/>
            <person name="Grigoriev I."/>
            <person name="Sun S."/>
            <person name="Heitman J."/>
            <person name="Bruck T."/>
            <person name="Nowrousian M."/>
        </authorList>
    </citation>
    <scope>NUCLEOTIDE SEQUENCE [LARGE SCALE GENOMIC DNA]</scope>
    <source>
        <strain evidence="2 3">IBC0246</strain>
    </source>
</reference>
<dbReference type="STRING" id="879819.A0A0J1B7J9"/>
<dbReference type="Gene3D" id="3.20.20.70">
    <property type="entry name" value="Aldolase class I"/>
    <property type="match status" value="1"/>
</dbReference>
<dbReference type="RefSeq" id="XP_018280210.1">
    <property type="nucleotide sequence ID" value="XM_018426539.1"/>
</dbReference>
<dbReference type="AlphaFoldDB" id="A0A0J1B7J9"/>
<dbReference type="GO" id="GO:0016491">
    <property type="term" value="F:oxidoreductase activity"/>
    <property type="evidence" value="ECO:0007669"/>
    <property type="project" value="InterPro"/>
</dbReference>
<feature type="domain" description="NADH:flavin oxidoreductase/NADH oxidase N-terminal" evidence="1">
    <location>
        <begin position="5"/>
        <end position="343"/>
    </location>
</feature>
<dbReference type="OrthoDB" id="276546at2759"/>
<dbReference type="PANTHER" id="PTHR22893">
    <property type="entry name" value="NADH OXIDOREDUCTASE-RELATED"/>
    <property type="match status" value="1"/>
</dbReference>
<dbReference type="PANTHER" id="PTHR22893:SF91">
    <property type="entry name" value="NADPH DEHYDROGENASE 2-RELATED"/>
    <property type="match status" value="1"/>
</dbReference>
<dbReference type="CDD" id="cd02933">
    <property type="entry name" value="OYE_like_FMN"/>
    <property type="match status" value="1"/>
</dbReference>
<accession>A0A0J1B7J9</accession>
<keyword evidence="3" id="KW-1185">Reference proteome</keyword>
<evidence type="ECO:0000259" key="1">
    <source>
        <dbReference type="Pfam" id="PF00724"/>
    </source>
</evidence>
<dbReference type="GeneID" id="28987142"/>
<dbReference type="InterPro" id="IPR013785">
    <property type="entry name" value="Aldolase_TIM"/>
</dbReference>
<dbReference type="Proteomes" id="UP000053611">
    <property type="component" value="Unassembled WGS sequence"/>
</dbReference>
<dbReference type="GO" id="GO:0010181">
    <property type="term" value="F:FMN binding"/>
    <property type="evidence" value="ECO:0007669"/>
    <property type="project" value="InterPro"/>
</dbReference>
<gene>
    <name evidence="2" type="ORF">CC85DRAFT_327071</name>
</gene>
<evidence type="ECO:0000313" key="2">
    <source>
        <dbReference type="EMBL" id="KLT43719.1"/>
    </source>
</evidence>
<name>A0A0J1B7J9_9TREE</name>
<dbReference type="Pfam" id="PF00724">
    <property type="entry name" value="Oxidored_FMN"/>
    <property type="match status" value="1"/>
</dbReference>
<sequence>MPPALFTPTQVGAFTLKHRVVLAPLTRNRSDAKTLVPPADLGAEYYAQRATDGGLLISEGAFVAAEAGGIAAAPGIYSPEQVEAWRTITAAVHAKGGLIFCQLWALGRTANPNLVPTVWGPSAGEYVANPKKPSPVKITEMTEADIDRFVAHYAHGARCAIDAGFDGVEIHGANGYIVDQFLQPVSNTRTDKYGGSVAARQRFGLRVLNAVCEAVGPERVGIRMSPFGIVQGMRGSFAPLDTFVPWAKAIVSAQPDLAYVHAVTPRTYGTTDMPENMIIADDDLEPIRRVVRDAGVAFISAGGYRPEMAVEVAEQTGDLIGFGRYFISNPDLPERIARGWPLNDYDRKTFYTPGPKGYIDYPTHKESSARL</sequence>
<proteinExistence type="predicted"/>
<dbReference type="SUPFAM" id="SSF51395">
    <property type="entry name" value="FMN-linked oxidoreductases"/>
    <property type="match status" value="1"/>
</dbReference>